<proteinExistence type="inferred from homology"/>
<reference evidence="13 14" key="1">
    <citation type="submission" date="2020-08" db="EMBL/GenBank/DDBJ databases">
        <title>Genomic Encyclopedia of Type Strains, Phase IV (KMG-IV): sequencing the most valuable type-strain genomes for metagenomic binning, comparative biology and taxonomic classification.</title>
        <authorList>
            <person name="Goeker M."/>
        </authorList>
    </citation>
    <scope>NUCLEOTIDE SEQUENCE [LARGE SCALE GENOMIC DNA]</scope>
    <source>
        <strain evidence="13 14">YIM 65646</strain>
    </source>
</reference>
<evidence type="ECO:0000256" key="9">
    <source>
        <dbReference type="PIRSR" id="PIRSR001589-1"/>
    </source>
</evidence>
<dbReference type="SUPFAM" id="SSF52402">
    <property type="entry name" value="Adenine nucleotide alpha hydrolases-like"/>
    <property type="match status" value="1"/>
</dbReference>
<comment type="catalytic activity">
    <reaction evidence="8">
        <text>L-aspartate + L-glutamine + ATP + H2O = L-asparagine + L-glutamate + AMP + diphosphate + H(+)</text>
        <dbReference type="Rhea" id="RHEA:12228"/>
        <dbReference type="ChEBI" id="CHEBI:15377"/>
        <dbReference type="ChEBI" id="CHEBI:15378"/>
        <dbReference type="ChEBI" id="CHEBI:29985"/>
        <dbReference type="ChEBI" id="CHEBI:29991"/>
        <dbReference type="ChEBI" id="CHEBI:30616"/>
        <dbReference type="ChEBI" id="CHEBI:33019"/>
        <dbReference type="ChEBI" id="CHEBI:58048"/>
        <dbReference type="ChEBI" id="CHEBI:58359"/>
        <dbReference type="ChEBI" id="CHEBI:456215"/>
        <dbReference type="EC" id="6.3.5.4"/>
    </reaction>
</comment>
<keyword evidence="13" id="KW-0436">Ligase</keyword>
<sequence length="601" mass="66573">MCGFTGWVSYDRDLRAERDTLDAMTATMARRGPDDEGVWAGEHAALGHRRLAIIDIDGGAQPMRADTPDGPVVLVYAGETYNFTELRAELRGRGHRFTTASDTEVVLRAYLEWGPALAERLNGMFAFAIWDGRTERLVMVRDRLGVKPFYYFPTPDGVLFGSEPKSILANPLAEPALDTDGLRDVVSFISTPGHGFWAGMRTVEPGTVVAVDRGGIRTDVYWTLPATEHTDDLDTTVSHIRELQEDIVTRQLVADVPLCSLLSGGLDSSALTALAAKARDGRLATFAVGFGEFIADDLRGTSDTAFAREVAAHAGTDHHEIALDTGMLTDPALRERVVRANDVPWGGGDAYASLLLLFQAVRERSTVALSGETADEVFGGYRWTHWSAEREPETFSWLTLVPPRDGILTPELRETLDLPDYVHDRYAEARARTARLPGESGLERRMREDSHLHLTVLLPLLLDRKDRMSMATGLEVRVPYCDHRLIEYVHNVPWAMKTFDGREKSLLRAAVADVLPRSVLDRVKSHYPQTQDAGYSTALRTLARRYLDEPGHRLFDLVDRERLTAAANGEGALEIGTRLGLELALDLGVWLEEYSPSLKPG</sequence>
<feature type="active site" description="For GATase activity" evidence="9">
    <location>
        <position position="2"/>
    </location>
</feature>
<dbReference type="PIRSF" id="PIRSF001589">
    <property type="entry name" value="Asn_synthetase_glu-h"/>
    <property type="match status" value="1"/>
</dbReference>
<evidence type="ECO:0000256" key="4">
    <source>
        <dbReference type="ARBA" id="ARBA00022741"/>
    </source>
</evidence>
<keyword evidence="9" id="KW-0028">Amino-acid biosynthesis</keyword>
<evidence type="ECO:0000256" key="2">
    <source>
        <dbReference type="ARBA" id="ARBA00005752"/>
    </source>
</evidence>
<feature type="binding site" evidence="10">
    <location>
        <position position="102"/>
    </location>
    <ligand>
        <name>L-glutamine</name>
        <dbReference type="ChEBI" id="CHEBI:58359"/>
    </ligand>
</feature>
<dbReference type="PROSITE" id="PS51278">
    <property type="entry name" value="GATASE_TYPE_2"/>
    <property type="match status" value="1"/>
</dbReference>
<dbReference type="Proteomes" id="UP000548476">
    <property type="component" value="Unassembled WGS sequence"/>
</dbReference>
<dbReference type="Pfam" id="PF00733">
    <property type="entry name" value="Asn_synthase"/>
    <property type="match status" value="1"/>
</dbReference>
<evidence type="ECO:0000256" key="10">
    <source>
        <dbReference type="PIRSR" id="PIRSR001589-2"/>
    </source>
</evidence>
<evidence type="ECO:0000313" key="14">
    <source>
        <dbReference type="Proteomes" id="UP000548476"/>
    </source>
</evidence>
<comment type="similarity">
    <text evidence="2">Belongs to the asparagine synthetase family.</text>
</comment>
<evidence type="ECO:0000256" key="3">
    <source>
        <dbReference type="ARBA" id="ARBA00012737"/>
    </source>
</evidence>
<dbReference type="EC" id="6.3.5.4" evidence="3"/>
<dbReference type="CDD" id="cd00712">
    <property type="entry name" value="AsnB"/>
    <property type="match status" value="1"/>
</dbReference>
<dbReference type="SUPFAM" id="SSF56235">
    <property type="entry name" value="N-terminal nucleophile aminohydrolases (Ntn hydrolases)"/>
    <property type="match status" value="1"/>
</dbReference>
<name>A0A841FK12_9ACTN</name>
<dbReference type="NCBIfam" id="TIGR01536">
    <property type="entry name" value="asn_synth_AEB"/>
    <property type="match status" value="1"/>
</dbReference>
<protein>
    <recommendedName>
        <fullName evidence="3">asparagine synthase (glutamine-hydrolyzing)</fullName>
        <ecNumber evidence="3">6.3.5.4</ecNumber>
    </recommendedName>
</protein>
<feature type="domain" description="Glutamine amidotransferase type-2" evidence="12">
    <location>
        <begin position="2"/>
        <end position="214"/>
    </location>
</feature>
<organism evidence="13 14">
    <name type="scientific">Phytomonospora endophytica</name>
    <dbReference type="NCBI Taxonomy" id="714109"/>
    <lineage>
        <taxon>Bacteria</taxon>
        <taxon>Bacillati</taxon>
        <taxon>Actinomycetota</taxon>
        <taxon>Actinomycetes</taxon>
        <taxon>Micromonosporales</taxon>
        <taxon>Micromonosporaceae</taxon>
        <taxon>Phytomonospora</taxon>
    </lineage>
</organism>
<feature type="binding site" evidence="10">
    <location>
        <position position="261"/>
    </location>
    <ligand>
        <name>ATP</name>
        <dbReference type="ChEBI" id="CHEBI:30616"/>
    </ligand>
</feature>
<evidence type="ECO:0000256" key="6">
    <source>
        <dbReference type="ARBA" id="ARBA00022888"/>
    </source>
</evidence>
<keyword evidence="4 10" id="KW-0547">Nucleotide-binding</keyword>
<comment type="pathway">
    <text evidence="1">Amino-acid biosynthesis; L-asparagine biosynthesis; L-asparagine from L-aspartate (L-Gln route): step 1/1.</text>
</comment>
<keyword evidence="7 9" id="KW-0315">Glutamine amidotransferase</keyword>
<keyword evidence="14" id="KW-1185">Reference proteome</keyword>
<dbReference type="PANTHER" id="PTHR43284">
    <property type="entry name" value="ASPARAGINE SYNTHETASE (GLUTAMINE-HYDROLYZING)"/>
    <property type="match status" value="1"/>
</dbReference>
<dbReference type="InterPro" id="IPR033738">
    <property type="entry name" value="AsnB_N"/>
</dbReference>
<feature type="site" description="Important for beta-aspartyl-AMP intermediate formation" evidence="11">
    <location>
        <position position="372"/>
    </location>
</feature>
<dbReference type="InterPro" id="IPR014729">
    <property type="entry name" value="Rossmann-like_a/b/a_fold"/>
</dbReference>
<evidence type="ECO:0000256" key="1">
    <source>
        <dbReference type="ARBA" id="ARBA00005187"/>
    </source>
</evidence>
<evidence type="ECO:0000256" key="7">
    <source>
        <dbReference type="ARBA" id="ARBA00022962"/>
    </source>
</evidence>
<dbReference type="Gene3D" id="3.60.20.10">
    <property type="entry name" value="Glutamine Phosphoribosylpyrophosphate, subunit 1, domain 1"/>
    <property type="match status" value="1"/>
</dbReference>
<dbReference type="InterPro" id="IPR001962">
    <property type="entry name" value="Asn_synthase"/>
</dbReference>
<evidence type="ECO:0000313" key="13">
    <source>
        <dbReference type="EMBL" id="MBB6032320.1"/>
    </source>
</evidence>
<dbReference type="CDD" id="cd01991">
    <property type="entry name" value="Asn_synthase_B_C"/>
    <property type="match status" value="1"/>
</dbReference>
<keyword evidence="5 10" id="KW-0067">ATP-binding</keyword>
<accession>A0A841FK12</accession>
<feature type="binding site" evidence="10">
    <location>
        <position position="288"/>
    </location>
    <ligand>
        <name>ATP</name>
        <dbReference type="ChEBI" id="CHEBI:30616"/>
    </ligand>
</feature>
<dbReference type="InterPro" id="IPR029055">
    <property type="entry name" value="Ntn_hydrolases_N"/>
</dbReference>
<keyword evidence="6 9" id="KW-0061">Asparagine biosynthesis</keyword>
<dbReference type="RefSeq" id="WP_184785234.1">
    <property type="nucleotide sequence ID" value="NZ_BONT01000064.1"/>
</dbReference>
<feature type="binding site" evidence="10">
    <location>
        <begin position="370"/>
        <end position="371"/>
    </location>
    <ligand>
        <name>ATP</name>
        <dbReference type="ChEBI" id="CHEBI:30616"/>
    </ligand>
</feature>
<dbReference type="GO" id="GO:0005524">
    <property type="term" value="F:ATP binding"/>
    <property type="evidence" value="ECO:0007669"/>
    <property type="project" value="UniProtKB-KW"/>
</dbReference>
<dbReference type="InterPro" id="IPR006426">
    <property type="entry name" value="Asn_synth_AEB"/>
</dbReference>
<dbReference type="GO" id="GO:0004066">
    <property type="term" value="F:asparagine synthase (glutamine-hydrolyzing) activity"/>
    <property type="evidence" value="ECO:0007669"/>
    <property type="project" value="UniProtKB-EC"/>
</dbReference>
<dbReference type="PANTHER" id="PTHR43284:SF1">
    <property type="entry name" value="ASPARAGINE SYNTHETASE"/>
    <property type="match status" value="1"/>
</dbReference>
<gene>
    <name evidence="13" type="ORF">HNR73_000162</name>
</gene>
<dbReference type="Pfam" id="PF13537">
    <property type="entry name" value="GATase_7"/>
    <property type="match status" value="1"/>
</dbReference>
<dbReference type="InterPro" id="IPR051786">
    <property type="entry name" value="ASN_synthetase/amidase"/>
</dbReference>
<evidence type="ECO:0000256" key="11">
    <source>
        <dbReference type="PIRSR" id="PIRSR001589-3"/>
    </source>
</evidence>
<dbReference type="AlphaFoldDB" id="A0A841FK12"/>
<evidence type="ECO:0000259" key="12">
    <source>
        <dbReference type="PROSITE" id="PS51278"/>
    </source>
</evidence>
<dbReference type="InterPro" id="IPR017932">
    <property type="entry name" value="GATase_2_dom"/>
</dbReference>
<dbReference type="GO" id="GO:0005829">
    <property type="term" value="C:cytosol"/>
    <property type="evidence" value="ECO:0007669"/>
    <property type="project" value="TreeGrafter"/>
</dbReference>
<evidence type="ECO:0000256" key="8">
    <source>
        <dbReference type="ARBA" id="ARBA00048741"/>
    </source>
</evidence>
<comment type="caution">
    <text evidence="13">The sequence shown here is derived from an EMBL/GenBank/DDBJ whole genome shotgun (WGS) entry which is preliminary data.</text>
</comment>
<evidence type="ECO:0000256" key="5">
    <source>
        <dbReference type="ARBA" id="ARBA00022840"/>
    </source>
</evidence>
<dbReference type="GO" id="GO:0006529">
    <property type="term" value="P:asparagine biosynthetic process"/>
    <property type="evidence" value="ECO:0007669"/>
    <property type="project" value="UniProtKB-KW"/>
</dbReference>
<dbReference type="Gene3D" id="3.40.50.620">
    <property type="entry name" value="HUPs"/>
    <property type="match status" value="1"/>
</dbReference>
<dbReference type="EMBL" id="JACHGT010000001">
    <property type="protein sequence ID" value="MBB6032320.1"/>
    <property type="molecule type" value="Genomic_DNA"/>
</dbReference>